<dbReference type="InterPro" id="IPR002372">
    <property type="entry name" value="PQQ_rpt_dom"/>
</dbReference>
<accession>A0A5C4J8Y3</accession>
<dbReference type="InterPro" id="IPR018391">
    <property type="entry name" value="PQQ_b-propeller_rpt"/>
</dbReference>
<dbReference type="Proteomes" id="UP000309174">
    <property type="component" value="Unassembled WGS sequence"/>
</dbReference>
<dbReference type="EMBL" id="VCKW01000125">
    <property type="protein sequence ID" value="TMQ94916.1"/>
    <property type="molecule type" value="Genomic_DNA"/>
</dbReference>
<feature type="domain" description="Pyrrolo-quinoline quinone repeat" evidence="6">
    <location>
        <begin position="352"/>
        <end position="494"/>
    </location>
</feature>
<dbReference type="SMART" id="SM00564">
    <property type="entry name" value="PQQ"/>
    <property type="match status" value="7"/>
</dbReference>
<evidence type="ECO:0000256" key="4">
    <source>
        <dbReference type="SAM" id="SignalP"/>
    </source>
</evidence>
<evidence type="ECO:0000256" key="1">
    <source>
        <dbReference type="ARBA" id="ARBA00001931"/>
    </source>
</evidence>
<dbReference type="GO" id="GO:0016491">
    <property type="term" value="F:oxidoreductase activity"/>
    <property type="evidence" value="ECO:0007669"/>
    <property type="project" value="UniProtKB-KW"/>
</dbReference>
<comment type="similarity">
    <text evidence="2">Belongs to the bacterial PQQ dehydrogenase family.</text>
</comment>
<feature type="domain" description="Pyrrolo-quinoline quinone repeat" evidence="5">
    <location>
        <begin position="39"/>
        <end position="300"/>
    </location>
</feature>
<proteinExistence type="inferred from homology"/>
<reference evidence="7 8" key="1">
    <citation type="submission" date="2019-05" db="EMBL/GenBank/DDBJ databases">
        <title>Draft genome sequence of Actinomadura sp. 14C53.</title>
        <authorList>
            <person name="Saricaoglu S."/>
            <person name="Isik K."/>
        </authorList>
    </citation>
    <scope>NUCLEOTIDE SEQUENCE [LARGE SCALE GENOMIC DNA]</scope>
    <source>
        <strain evidence="7 8">14C53</strain>
    </source>
</reference>
<evidence type="ECO:0000313" key="7">
    <source>
        <dbReference type="EMBL" id="TMQ94916.1"/>
    </source>
</evidence>
<dbReference type="AlphaFoldDB" id="A0A5C4J8Y3"/>
<evidence type="ECO:0000256" key="2">
    <source>
        <dbReference type="ARBA" id="ARBA00008156"/>
    </source>
</evidence>
<evidence type="ECO:0000313" key="8">
    <source>
        <dbReference type="Proteomes" id="UP000309174"/>
    </source>
</evidence>
<protein>
    <recommendedName>
        <fullName evidence="5 6">Pyrrolo-quinoline quinone repeat domain-containing protein</fullName>
    </recommendedName>
</protein>
<keyword evidence="8" id="KW-1185">Reference proteome</keyword>
<comment type="caution">
    <text evidence="7">The sequence shown here is derived from an EMBL/GenBank/DDBJ whole genome shotgun (WGS) entry which is preliminary data.</text>
</comment>
<evidence type="ECO:0000259" key="6">
    <source>
        <dbReference type="Pfam" id="PF13360"/>
    </source>
</evidence>
<evidence type="ECO:0000256" key="3">
    <source>
        <dbReference type="ARBA" id="ARBA00023002"/>
    </source>
</evidence>
<organism evidence="7 8">
    <name type="scientific">Actinomadura soli</name>
    <dbReference type="NCBI Taxonomy" id="2508997"/>
    <lineage>
        <taxon>Bacteria</taxon>
        <taxon>Bacillati</taxon>
        <taxon>Actinomycetota</taxon>
        <taxon>Actinomycetes</taxon>
        <taxon>Streptosporangiales</taxon>
        <taxon>Thermomonosporaceae</taxon>
        <taxon>Actinomadura</taxon>
    </lineage>
</organism>
<dbReference type="OrthoDB" id="256225at2"/>
<feature type="chain" id="PRO_5022838763" description="Pyrrolo-quinoline quinone repeat domain-containing protein" evidence="4">
    <location>
        <begin position="24"/>
        <end position="529"/>
    </location>
</feature>
<keyword evidence="4" id="KW-0732">Signal</keyword>
<keyword evidence="3" id="KW-0560">Oxidoreductase</keyword>
<dbReference type="InterPro" id="IPR011047">
    <property type="entry name" value="Quinoprotein_ADH-like_sf"/>
</dbReference>
<feature type="signal peptide" evidence="4">
    <location>
        <begin position="1"/>
        <end position="23"/>
    </location>
</feature>
<gene>
    <name evidence="7" type="ORF">ETD83_23160</name>
</gene>
<dbReference type="Gene3D" id="2.140.10.10">
    <property type="entry name" value="Quinoprotein alcohol dehydrogenase-like superfamily"/>
    <property type="match status" value="1"/>
</dbReference>
<dbReference type="Pfam" id="PF13360">
    <property type="entry name" value="PQQ_2"/>
    <property type="match status" value="1"/>
</dbReference>
<dbReference type="PANTHER" id="PTHR32303">
    <property type="entry name" value="QUINOPROTEIN ALCOHOL DEHYDROGENASE (CYTOCHROME C)"/>
    <property type="match status" value="1"/>
</dbReference>
<dbReference type="PANTHER" id="PTHR32303:SF10">
    <property type="entry name" value="OUTER MEMBRANE PROTEIN ASSEMBLY FACTOR BAMB"/>
    <property type="match status" value="1"/>
</dbReference>
<dbReference type="RefSeq" id="WP_138647253.1">
    <property type="nucleotide sequence ID" value="NZ_VCKW01000125.1"/>
</dbReference>
<dbReference type="SUPFAM" id="SSF50998">
    <property type="entry name" value="Quinoprotein alcohol dehydrogenase-like"/>
    <property type="match status" value="1"/>
</dbReference>
<evidence type="ECO:0000259" key="5">
    <source>
        <dbReference type="Pfam" id="PF01011"/>
    </source>
</evidence>
<name>A0A5C4J8Y3_9ACTN</name>
<sequence length="529" mass="56419">MRPIRRAAALAVAACLLVSGAVASGPAASGHQRAPDSDWPTWTKDLLGSRHAAAEDQITPKNVGELKLKWAFGYPRQAGGPRSQPAVVGDTIYFGGPDGVYRAADAKTGALKWQFDLSTVGTGFTQVRDGASISEGKIFFGDTRGYLYALDQATGKLAWAERIDDFPGATLTSSPIVFQGRVYVGTSSGENLNGKNYPCCRFRGHVDARDIKTGKLDWRFYTVPEPKQDGTWPNGQPRYGPSGAGVWSSPTIDPSTKTLYVGTGQNYSGSGGHFDSVLALNTETGEPRWTRKMTDVDTWRRECNSPSPEDQKYCPNLPDGTALDFDLGATANIFTANGRRLIGIGQKVGVYHVLDAATGEIVWQRQLSEPMPGGGLSGIQWGSSYDGQRLYVATYMANPGTLFAIDPANGHIIWKKPNPSDGCTTGGAAQYPNVCRLGHPPAVTTSPGLVWEGSMDGKFRAYSTETGDVLWSFDTIADFPTVNGGTGRGGSLAGGGGAVVANGMVYVLTGDMFTNYPNDKGHVMLAFGR</sequence>
<dbReference type="Pfam" id="PF01011">
    <property type="entry name" value="PQQ"/>
    <property type="match status" value="1"/>
</dbReference>
<comment type="cofactor">
    <cofactor evidence="1">
        <name>pyrroloquinoline quinone</name>
        <dbReference type="ChEBI" id="CHEBI:58442"/>
    </cofactor>
</comment>